<feature type="domain" description="Nudix hydrolase" evidence="1">
    <location>
        <begin position="14"/>
        <end position="145"/>
    </location>
</feature>
<dbReference type="PROSITE" id="PS51462">
    <property type="entry name" value="NUDIX"/>
    <property type="match status" value="1"/>
</dbReference>
<dbReference type="InterPro" id="IPR000086">
    <property type="entry name" value="NUDIX_hydrolase_dom"/>
</dbReference>
<dbReference type="Gene3D" id="3.90.79.10">
    <property type="entry name" value="Nucleoside Triphosphate Pyrophosphohydrolase"/>
    <property type="match status" value="1"/>
</dbReference>
<dbReference type="AlphaFoldDB" id="A0A430K7V7"/>
<reference evidence="2 3" key="1">
    <citation type="submission" date="2018-11" db="EMBL/GenBank/DDBJ databases">
        <title>Arenibacter aquaticus sp.nov., a marine bacterium isolated from surface seawater in the South China Sea.</title>
        <authorList>
            <person name="Guo J."/>
            <person name="Sun J."/>
        </authorList>
    </citation>
    <scope>NUCLEOTIDE SEQUENCE [LARGE SCALE GENOMIC DNA]</scope>
    <source>
        <strain evidence="2 3">GUO666</strain>
    </source>
</reference>
<dbReference type="InterPro" id="IPR036390">
    <property type="entry name" value="WH_DNA-bd_sf"/>
</dbReference>
<evidence type="ECO:0000259" key="1">
    <source>
        <dbReference type="PROSITE" id="PS51462"/>
    </source>
</evidence>
<gene>
    <name evidence="2" type="ORF">EHW67_00730</name>
</gene>
<dbReference type="Gene3D" id="1.10.10.10">
    <property type="entry name" value="Winged helix-like DNA-binding domain superfamily/Winged helix DNA-binding domain"/>
    <property type="match status" value="1"/>
</dbReference>
<sequence>MALEKKRTYTEQPKILVATDCCVFGFDKGILKLLVFRRRIDPFKGEWSLIGSFVDEEESVTDAARRVLLEFTGLENIFLEELKVYSDVDRDTGARCISVAQYALIRINDYDKEQVERHGAKWFAIDEIPNLVLDHNVMVTDALDRLRQKTTRAPIGFELLPKKFTIPQLQSLYEAICQRKLDDRNFRKKLLSFGLLIKLDEKDKTTSKKGAFLYKFDHDKYKNLEESGFNFVLKPL</sequence>
<dbReference type="InterPro" id="IPR054105">
    <property type="entry name" value="WHD_NrtR"/>
</dbReference>
<evidence type="ECO:0000313" key="2">
    <source>
        <dbReference type="EMBL" id="RTE55124.1"/>
    </source>
</evidence>
<dbReference type="OrthoDB" id="9786141at2"/>
<dbReference type="CDD" id="cd18873">
    <property type="entry name" value="NUDIX_NadM_like"/>
    <property type="match status" value="1"/>
</dbReference>
<dbReference type="Pfam" id="PF00293">
    <property type="entry name" value="NUDIX"/>
    <property type="match status" value="1"/>
</dbReference>
<dbReference type="EMBL" id="RQPJ01000001">
    <property type="protein sequence ID" value="RTE55124.1"/>
    <property type="molecule type" value="Genomic_DNA"/>
</dbReference>
<dbReference type="PANTHER" id="PTHR43736:SF4">
    <property type="entry name" value="SLR1690 PROTEIN"/>
    <property type="match status" value="1"/>
</dbReference>
<keyword evidence="3" id="KW-1185">Reference proteome</keyword>
<proteinExistence type="predicted"/>
<comment type="caution">
    <text evidence="2">The sequence shown here is derived from an EMBL/GenBank/DDBJ whole genome shotgun (WGS) entry which is preliminary data.</text>
</comment>
<dbReference type="SUPFAM" id="SSF55811">
    <property type="entry name" value="Nudix"/>
    <property type="match status" value="1"/>
</dbReference>
<name>A0A430K7V7_9FLAO</name>
<dbReference type="InterPro" id="IPR015797">
    <property type="entry name" value="NUDIX_hydrolase-like_dom_sf"/>
</dbReference>
<dbReference type="SUPFAM" id="SSF46785">
    <property type="entry name" value="Winged helix' DNA-binding domain"/>
    <property type="match status" value="1"/>
</dbReference>
<accession>A0A430K7V7</accession>
<dbReference type="InterPro" id="IPR036388">
    <property type="entry name" value="WH-like_DNA-bd_sf"/>
</dbReference>
<evidence type="ECO:0000313" key="3">
    <source>
        <dbReference type="Proteomes" id="UP000267585"/>
    </source>
</evidence>
<dbReference type="PANTHER" id="PTHR43736">
    <property type="entry name" value="ADP-RIBOSE PYROPHOSPHATASE"/>
    <property type="match status" value="1"/>
</dbReference>
<organism evidence="2 3">
    <name type="scientific">Arenibacter aquaticus</name>
    <dbReference type="NCBI Taxonomy" id="2489054"/>
    <lineage>
        <taxon>Bacteria</taxon>
        <taxon>Pseudomonadati</taxon>
        <taxon>Bacteroidota</taxon>
        <taxon>Flavobacteriia</taxon>
        <taxon>Flavobacteriales</taxon>
        <taxon>Flavobacteriaceae</taxon>
        <taxon>Arenibacter</taxon>
    </lineage>
</organism>
<dbReference type="Pfam" id="PF21906">
    <property type="entry name" value="WHD_NrtR"/>
    <property type="match status" value="1"/>
</dbReference>
<dbReference type="Proteomes" id="UP000267585">
    <property type="component" value="Unassembled WGS sequence"/>
</dbReference>
<protein>
    <submittedName>
        <fullName evidence="2">NUDIX domain-containing protein</fullName>
    </submittedName>
</protein>